<evidence type="ECO:0000313" key="2">
    <source>
        <dbReference type="EMBL" id="CEM39261.1"/>
    </source>
</evidence>
<sequence length="144" mass="16323">MVDGRISKEAAMEVMQEKGLKPESSWPNTSFFQATKAYSLGYGWGKELILRFLRARMELRKRGRLVLEREDPLSFLRASEKGSFSSLSSSPPSVTLASPQKSGDTKVDLDAAPLPSIEEEFFYFLKRPPTPRYMQRVIDLSQVT</sequence>
<accession>A0A0G4H6L0</accession>
<proteinExistence type="predicted"/>
<dbReference type="EMBL" id="CDMZ01001918">
    <property type="protein sequence ID" value="CEM39261.1"/>
    <property type="molecule type" value="Genomic_DNA"/>
</dbReference>
<gene>
    <name evidence="2" type="ORF">Cvel_24829</name>
</gene>
<feature type="compositionally biased region" description="Low complexity" evidence="1">
    <location>
        <begin position="81"/>
        <end position="99"/>
    </location>
</feature>
<dbReference type="AlphaFoldDB" id="A0A0G4H6L0"/>
<organism evidence="2">
    <name type="scientific">Chromera velia CCMP2878</name>
    <dbReference type="NCBI Taxonomy" id="1169474"/>
    <lineage>
        <taxon>Eukaryota</taxon>
        <taxon>Sar</taxon>
        <taxon>Alveolata</taxon>
        <taxon>Colpodellida</taxon>
        <taxon>Chromeraceae</taxon>
        <taxon>Chromera</taxon>
    </lineage>
</organism>
<reference evidence="2" key="1">
    <citation type="submission" date="2014-11" db="EMBL/GenBank/DDBJ databases">
        <authorList>
            <person name="Otto D Thomas"/>
            <person name="Naeem Raeece"/>
        </authorList>
    </citation>
    <scope>NUCLEOTIDE SEQUENCE</scope>
</reference>
<evidence type="ECO:0000256" key="1">
    <source>
        <dbReference type="SAM" id="MobiDB-lite"/>
    </source>
</evidence>
<feature type="region of interest" description="Disordered" evidence="1">
    <location>
        <begin position="79"/>
        <end position="108"/>
    </location>
</feature>
<protein>
    <submittedName>
        <fullName evidence="2">Uncharacterized protein</fullName>
    </submittedName>
</protein>
<name>A0A0G4H6L0_9ALVE</name>
<dbReference type="VEuPathDB" id="CryptoDB:Cvel_24829"/>